<proteinExistence type="predicted"/>
<dbReference type="SUPFAM" id="SSF51126">
    <property type="entry name" value="Pectin lyase-like"/>
    <property type="match status" value="1"/>
</dbReference>
<dbReference type="NCBIfam" id="TIGR01901">
    <property type="entry name" value="adhes_NPXG"/>
    <property type="match status" value="1"/>
</dbReference>
<dbReference type="InterPro" id="IPR012334">
    <property type="entry name" value="Pectin_lyas_fold"/>
</dbReference>
<dbReference type="InterPro" id="IPR011050">
    <property type="entry name" value="Pectin_lyase_fold/virulence"/>
</dbReference>
<feature type="region of interest" description="Disordered" evidence="1">
    <location>
        <begin position="327"/>
        <end position="346"/>
    </location>
</feature>
<evidence type="ECO:0000313" key="5">
    <source>
        <dbReference type="Proteomes" id="UP000183529"/>
    </source>
</evidence>
<gene>
    <name evidence="4" type="ORF">SAMN05216550_11273</name>
</gene>
<evidence type="ECO:0000313" key="4">
    <source>
        <dbReference type="EMBL" id="SEJ98531.1"/>
    </source>
</evidence>
<dbReference type="RefSeq" id="WP_074984941.1">
    <property type="nucleotide sequence ID" value="NZ_CADFGN010000004.1"/>
</dbReference>
<comment type="caution">
    <text evidence="4">The sequence shown here is derived from an EMBL/GenBank/DDBJ whole genome shotgun (WGS) entry which is preliminary data.</text>
</comment>
<dbReference type="SMART" id="SM00912">
    <property type="entry name" value="Haemagg_act"/>
    <property type="match status" value="1"/>
</dbReference>
<keyword evidence="2" id="KW-0732">Signal</keyword>
<feature type="domain" description="Filamentous haemagglutinin FhaB/tRNA nuclease CdiA-like TPS" evidence="3">
    <location>
        <begin position="48"/>
        <end position="169"/>
    </location>
</feature>
<protein>
    <submittedName>
        <fullName evidence="4">Filamentous hemagglutinin</fullName>
    </submittedName>
</protein>
<reference evidence="4 5" key="1">
    <citation type="submission" date="2016-10" db="EMBL/GenBank/DDBJ databases">
        <authorList>
            <person name="Varghese N."/>
            <person name="Submissions S."/>
        </authorList>
    </citation>
    <scope>NUCLEOTIDE SEQUENCE [LARGE SCALE GENOMIC DNA]</scope>
    <source>
        <strain evidence="4 5">LMG 22274</strain>
    </source>
</reference>
<evidence type="ECO:0000256" key="2">
    <source>
        <dbReference type="SAM" id="SignalP"/>
    </source>
</evidence>
<dbReference type="AlphaFoldDB" id="A0AAQ1GIE7"/>
<organism evidence="4 5">
    <name type="scientific">Paraburkholderia tropica</name>
    <dbReference type="NCBI Taxonomy" id="92647"/>
    <lineage>
        <taxon>Bacteria</taxon>
        <taxon>Pseudomonadati</taxon>
        <taxon>Pseudomonadota</taxon>
        <taxon>Betaproteobacteria</taxon>
        <taxon>Burkholderiales</taxon>
        <taxon>Burkholderiaceae</taxon>
        <taxon>Paraburkholderia</taxon>
    </lineage>
</organism>
<evidence type="ECO:0000256" key="1">
    <source>
        <dbReference type="SAM" id="MobiDB-lite"/>
    </source>
</evidence>
<accession>A0AAQ1GIE7</accession>
<feature type="signal peptide" evidence="2">
    <location>
        <begin position="1"/>
        <end position="27"/>
    </location>
</feature>
<dbReference type="Pfam" id="PF05860">
    <property type="entry name" value="TPS"/>
    <property type="match status" value="1"/>
</dbReference>
<evidence type="ECO:0000259" key="3">
    <source>
        <dbReference type="SMART" id="SM00912"/>
    </source>
</evidence>
<dbReference type="EMBL" id="FNZM01000012">
    <property type="protein sequence ID" value="SEJ98531.1"/>
    <property type="molecule type" value="Genomic_DNA"/>
</dbReference>
<feature type="chain" id="PRO_5042821972" evidence="2">
    <location>
        <begin position="28"/>
        <end position="381"/>
    </location>
</feature>
<name>A0AAQ1GIE7_9BURK</name>
<dbReference type="Proteomes" id="UP000183529">
    <property type="component" value="Unassembled WGS sequence"/>
</dbReference>
<dbReference type="InterPro" id="IPR008638">
    <property type="entry name" value="FhaB/CdiA-like_TPS"/>
</dbReference>
<sequence length="381" mass="37366">MRATAAIMTVVMYFTPAMLLADQAAHAAPPIVDPRAPVQFQPTITQTGAGVPAVNITAPNAAGLSVNQYSSFGVDAGTGLVLNNSLVSGTPLLGGALDANPNLAGRTATTILNQVTSTAPAILAGPLEVFGSPASVIVAAPNGVSVSGLSLTNAPGFVLTTGVPQFITGPGGAATSFANAGAVAFAVSSGNVSINGAPGSTGANGPGAGIEGTVGNIDLIGQSVSLNAPLYANQAVHVITGNQTVTPTSGSGSAYGTSNVVAGQPGAVAVDASAFGSITAGQVFIVSTAAGQGVNLQGPLAATAGNVSVNAAGDIVVGKTFGSENVRQPGAAAQSRARIDEHCHGQSDRRRERFLLRLLGMAGLAHARGHPFAHGRGKPDS</sequence>
<feature type="compositionally biased region" description="Basic and acidic residues" evidence="1">
    <location>
        <begin position="337"/>
        <end position="346"/>
    </location>
</feature>
<dbReference type="Gene3D" id="2.160.20.10">
    <property type="entry name" value="Single-stranded right-handed beta-helix, Pectin lyase-like"/>
    <property type="match status" value="1"/>
</dbReference>